<feature type="compositionally biased region" description="Basic residues" evidence="13">
    <location>
        <begin position="14"/>
        <end position="35"/>
    </location>
</feature>
<evidence type="ECO:0000256" key="9">
    <source>
        <dbReference type="ARBA" id="ARBA00023136"/>
    </source>
</evidence>
<evidence type="ECO:0000256" key="3">
    <source>
        <dbReference type="ARBA" id="ARBA00022448"/>
    </source>
</evidence>
<dbReference type="Pfam" id="PF07565">
    <property type="entry name" value="Band_3_cyto"/>
    <property type="match status" value="2"/>
</dbReference>
<dbReference type="PRINTS" id="PR00165">
    <property type="entry name" value="ANIONEXCHNGR"/>
</dbReference>
<protein>
    <recommendedName>
        <fullName evidence="12">Anion exchange protein</fullName>
    </recommendedName>
</protein>
<evidence type="ECO:0000256" key="11">
    <source>
        <dbReference type="ARBA" id="ARBA00049347"/>
    </source>
</evidence>
<evidence type="ECO:0000256" key="6">
    <source>
        <dbReference type="ARBA" id="ARBA00022692"/>
    </source>
</evidence>
<accession>A0A672JXX2</accession>
<evidence type="ECO:0000256" key="12">
    <source>
        <dbReference type="RuleBase" id="RU362035"/>
    </source>
</evidence>
<keyword evidence="3 12" id="KW-0813">Transport</keyword>
<feature type="transmembrane region" description="Helical" evidence="12">
    <location>
        <begin position="936"/>
        <end position="965"/>
    </location>
</feature>
<evidence type="ECO:0000313" key="17">
    <source>
        <dbReference type="Proteomes" id="UP000472262"/>
    </source>
</evidence>
<gene>
    <name evidence="16" type="primary">LOC107567300</name>
</gene>
<reference evidence="16" key="1">
    <citation type="submission" date="2025-08" db="UniProtKB">
        <authorList>
            <consortium name="Ensembl"/>
        </authorList>
    </citation>
    <scope>IDENTIFICATION</scope>
</reference>
<feature type="domain" description="Band 3 cytoplasmic" evidence="15">
    <location>
        <begin position="254"/>
        <end position="318"/>
    </location>
</feature>
<dbReference type="InterPro" id="IPR011531">
    <property type="entry name" value="HCO3_transpt-like_TM_dom"/>
</dbReference>
<evidence type="ECO:0000256" key="7">
    <source>
        <dbReference type="ARBA" id="ARBA00022989"/>
    </source>
</evidence>
<dbReference type="GO" id="GO:0008509">
    <property type="term" value="F:monoatomic anion transmembrane transporter activity"/>
    <property type="evidence" value="ECO:0007669"/>
    <property type="project" value="InterPro"/>
</dbReference>
<feature type="transmembrane region" description="Helical" evidence="12">
    <location>
        <begin position="647"/>
        <end position="663"/>
    </location>
</feature>
<feature type="compositionally biased region" description="Polar residues" evidence="13">
    <location>
        <begin position="60"/>
        <end position="69"/>
    </location>
</feature>
<dbReference type="Proteomes" id="UP000472262">
    <property type="component" value="Unassembled WGS sequence"/>
</dbReference>
<dbReference type="PANTHER" id="PTHR11453">
    <property type="entry name" value="ANION EXCHANGE PROTEIN"/>
    <property type="match status" value="1"/>
</dbReference>
<feature type="transmembrane region" description="Helical" evidence="12">
    <location>
        <begin position="799"/>
        <end position="822"/>
    </location>
</feature>
<evidence type="ECO:0000256" key="13">
    <source>
        <dbReference type="SAM" id="MobiDB-lite"/>
    </source>
</evidence>
<dbReference type="FunFam" id="3.40.930.10:FF:000020">
    <property type="entry name" value="Anion exchange protein"/>
    <property type="match status" value="1"/>
</dbReference>
<organism evidence="16 17">
    <name type="scientific">Sinocyclocheilus grahami</name>
    <name type="common">Dianchi golden-line fish</name>
    <name type="synonym">Barbus grahami</name>
    <dbReference type="NCBI Taxonomy" id="75366"/>
    <lineage>
        <taxon>Eukaryota</taxon>
        <taxon>Metazoa</taxon>
        <taxon>Chordata</taxon>
        <taxon>Craniata</taxon>
        <taxon>Vertebrata</taxon>
        <taxon>Euteleostomi</taxon>
        <taxon>Actinopterygii</taxon>
        <taxon>Neopterygii</taxon>
        <taxon>Teleostei</taxon>
        <taxon>Ostariophysi</taxon>
        <taxon>Cypriniformes</taxon>
        <taxon>Cyprinidae</taxon>
        <taxon>Cyprininae</taxon>
        <taxon>Sinocyclocheilus</taxon>
    </lineage>
</organism>
<dbReference type="PRINTS" id="PR01231">
    <property type="entry name" value="HCO3TRNSPORT"/>
</dbReference>
<feature type="domain" description="Bicarbonate transporter-like transmembrane" evidence="14">
    <location>
        <begin position="585"/>
        <end position="653"/>
    </location>
</feature>
<evidence type="ECO:0000256" key="4">
    <source>
        <dbReference type="ARBA" id="ARBA00022475"/>
    </source>
</evidence>
<keyword evidence="4" id="KW-1003">Cell membrane</keyword>
<keyword evidence="9 12" id="KW-0472">Membrane</keyword>
<dbReference type="NCBIfam" id="TIGR00834">
    <property type="entry name" value="ae"/>
    <property type="match status" value="1"/>
</dbReference>
<dbReference type="InterPro" id="IPR016152">
    <property type="entry name" value="PTrfase/Anion_transptr"/>
</dbReference>
<dbReference type="GO" id="GO:0015701">
    <property type="term" value="P:bicarbonate transport"/>
    <property type="evidence" value="ECO:0007669"/>
    <property type="project" value="TreeGrafter"/>
</dbReference>
<feature type="compositionally biased region" description="Acidic residues" evidence="13">
    <location>
        <begin position="49"/>
        <end position="58"/>
    </location>
</feature>
<feature type="transmembrane region" description="Helical" evidence="12">
    <location>
        <begin position="885"/>
        <end position="904"/>
    </location>
</feature>
<feature type="domain" description="Band 3 cytoplasmic" evidence="15">
    <location>
        <begin position="334"/>
        <end position="522"/>
    </location>
</feature>
<keyword evidence="7 12" id="KW-1133">Transmembrane helix</keyword>
<dbReference type="Gene3D" id="3.40.930.10">
    <property type="entry name" value="Mannitol-specific EII, Chain A"/>
    <property type="match status" value="1"/>
</dbReference>
<evidence type="ECO:0000313" key="16">
    <source>
        <dbReference type="Ensembl" id="ENSSGRP00000001113.1"/>
    </source>
</evidence>
<dbReference type="GO" id="GO:0051453">
    <property type="term" value="P:regulation of intracellular pH"/>
    <property type="evidence" value="ECO:0007669"/>
    <property type="project" value="TreeGrafter"/>
</dbReference>
<feature type="region of interest" description="Disordered" evidence="13">
    <location>
        <begin position="221"/>
        <end position="246"/>
    </location>
</feature>
<keyword evidence="17" id="KW-1185">Reference proteome</keyword>
<evidence type="ECO:0000259" key="15">
    <source>
        <dbReference type="Pfam" id="PF07565"/>
    </source>
</evidence>
<sequence length="1008" mass="113675">HTHHPLSTHLPPQRFRKRVLSMDRRRKKKRKKKKTSMPPSDVTPTIHEVDEEEAESETEGQCQAVTPTEPSEELPQLSLGSEEDLAADLPLTSFHMESERPTSSEETPPSPAGTEEQEETPERPDGGEEEEVSNRFSPSPEPASMTTRGWFRRKPVHRLAGAQRTSYDLRERICIGSMTAIETAVYQKVPTDEAEAQMLASADLDDMKSHRFEDNPGVRRHLVKKSSRCQVPRTSNSSPLSSLKRRKRMDKKTHEVFVELNELIVDKNQEMRWKETARWIKFEEDVEAETDRWGKPHVASLSFRSLLELRRTITHGKSRLLCQPTQILSKSFLLSSHPNDEKEGLFHRNHSVNSLGGFRHNHNHVHDTSLPLVSQDHEEMHDSKAAEHDKEKSLHPVPAEGHAAARSMKLLAKIPKDAEATVVLVGCVEFLEKPAMAFVRLNEAVLLESVLEVPVPVRFIFVLLGPTQTNMDYHEIGRSFSTLMSDKNFHEVAYFADDRQDLLNGINEFLDCSIVIPPSDVEGKDLLKTVASFQKQMLRKRKERELKKCGSTVTGAELETKDVSTDEQDEEDQFDVDPLKRSGIPFGGLIHDIRRRYPRYISDLKDAMDTQCFAAVIFIYFAALSPTITFGGLLGEKTQGMMGVSELIISTATQLLVIGKPILNQPNTALLSLVLMIGTFFVAFFLRKFRNSRFLGGKARRIIGDFGIPISILISVLVDCTIPDTYTQKLNVPSGFSVTSPDKRSWFVSPFGDKQPFPVWMMGASVIPALLVFILIFMETQITTLIVSKKERRLVKGSGFHLDLLLIVTLGAICPLFGLPWLTAATVRSVTHVNALTVMSKATAPGEKPMIQEVKEQRVTGMCVAILVGLSIVMTDVLRHIPLAVLFGIFLYMGITSLTGIQLYERITLMVTPAKHHPDHIYVTKVKTWRMNMFTIIQLLCIALLWVVKSTVASLAFPFILIMTVPLRRLILTRIFEERELAALDADEDSPNFDEDGRDEYNEIHMLV</sequence>
<dbReference type="Pfam" id="PF00955">
    <property type="entry name" value="HCO3_cotransp"/>
    <property type="match status" value="2"/>
</dbReference>
<evidence type="ECO:0000256" key="10">
    <source>
        <dbReference type="ARBA" id="ARBA00045591"/>
    </source>
</evidence>
<comment type="caution">
    <text evidence="12">Lacks conserved residue(s) required for the propagation of feature annotation.</text>
</comment>
<proteinExistence type="inferred from homology"/>
<comment type="similarity">
    <text evidence="2 12">Belongs to the anion exchanger (TC 2.A.31) family.</text>
</comment>
<evidence type="ECO:0000259" key="14">
    <source>
        <dbReference type="Pfam" id="PF00955"/>
    </source>
</evidence>
<evidence type="ECO:0000256" key="5">
    <source>
        <dbReference type="ARBA" id="ARBA00022681"/>
    </source>
</evidence>
<dbReference type="Gene3D" id="1.10.287.570">
    <property type="entry name" value="Helical hairpin bin"/>
    <property type="match status" value="1"/>
</dbReference>
<dbReference type="GO" id="GO:0005452">
    <property type="term" value="F:solute:inorganic anion antiporter activity"/>
    <property type="evidence" value="ECO:0007669"/>
    <property type="project" value="InterPro"/>
</dbReference>
<feature type="compositionally biased region" description="Low complexity" evidence="13">
    <location>
        <begin position="232"/>
        <end position="242"/>
    </location>
</feature>
<dbReference type="SUPFAM" id="SSF55804">
    <property type="entry name" value="Phoshotransferase/anion transport protein"/>
    <property type="match status" value="1"/>
</dbReference>
<keyword evidence="5" id="KW-0039">Anion exchange</keyword>
<dbReference type="FunFam" id="1.10.287.570:FF:000001">
    <property type="entry name" value="Anion exchange protein"/>
    <property type="match status" value="1"/>
</dbReference>
<dbReference type="InParanoid" id="A0A672JXX2"/>
<reference evidence="16" key="2">
    <citation type="submission" date="2025-09" db="UniProtKB">
        <authorList>
            <consortium name="Ensembl"/>
        </authorList>
    </citation>
    <scope>IDENTIFICATION</scope>
</reference>
<comment type="catalytic activity">
    <reaction evidence="11">
        <text>hydrogencarbonate(in) + chloride(out) = hydrogencarbonate(out) + chloride(in)</text>
        <dbReference type="Rhea" id="RHEA:72363"/>
        <dbReference type="ChEBI" id="CHEBI:17544"/>
        <dbReference type="ChEBI" id="CHEBI:17996"/>
    </reaction>
</comment>
<dbReference type="InterPro" id="IPR003020">
    <property type="entry name" value="HCO3_transpt_euk"/>
</dbReference>
<keyword evidence="8 12" id="KW-0406">Ion transport</keyword>
<feature type="transmembrane region" description="Helical" evidence="12">
    <location>
        <begin position="613"/>
        <end position="635"/>
    </location>
</feature>
<dbReference type="AlphaFoldDB" id="A0A672JXX2"/>
<dbReference type="GO" id="GO:0005886">
    <property type="term" value="C:plasma membrane"/>
    <property type="evidence" value="ECO:0007669"/>
    <property type="project" value="UniProtKB-SubCell"/>
</dbReference>
<feature type="transmembrane region" description="Helical" evidence="12">
    <location>
        <begin position="706"/>
        <end position="726"/>
    </location>
</feature>
<feature type="transmembrane region" description="Helical" evidence="12">
    <location>
        <begin position="757"/>
        <end position="778"/>
    </location>
</feature>
<feature type="transmembrane region" description="Helical" evidence="12">
    <location>
        <begin position="669"/>
        <end position="686"/>
    </location>
</feature>
<evidence type="ECO:0000256" key="2">
    <source>
        <dbReference type="ARBA" id="ARBA00010993"/>
    </source>
</evidence>
<evidence type="ECO:0000256" key="1">
    <source>
        <dbReference type="ARBA" id="ARBA00004651"/>
    </source>
</evidence>
<feature type="region of interest" description="Disordered" evidence="13">
    <location>
        <begin position="1"/>
        <end position="149"/>
    </location>
</feature>
<dbReference type="Ensembl" id="ENSSGRT00000001217.1">
    <property type="protein sequence ID" value="ENSSGRP00000001113.1"/>
    <property type="gene ID" value="ENSSGRG00000000425.1"/>
</dbReference>
<dbReference type="PANTHER" id="PTHR11453:SF15">
    <property type="entry name" value="ANION EXCHANGE PROTEIN 3"/>
    <property type="match status" value="1"/>
</dbReference>
<comment type="subcellular location">
    <subcellularLocation>
        <location evidence="1">Cell membrane</location>
        <topology evidence="1">Multi-pass membrane protein</topology>
    </subcellularLocation>
    <subcellularLocation>
        <location evidence="12">Membrane</location>
        <topology evidence="12">Multi-pass membrane protein</topology>
    </subcellularLocation>
</comment>
<keyword evidence="6 12" id="KW-0812">Transmembrane</keyword>
<dbReference type="InterPro" id="IPR001717">
    <property type="entry name" value="Anion_exchange"/>
</dbReference>
<evidence type="ECO:0000256" key="8">
    <source>
        <dbReference type="ARBA" id="ARBA00023065"/>
    </source>
</evidence>
<dbReference type="InterPro" id="IPR013769">
    <property type="entry name" value="Band3_cytoplasmic_dom"/>
</dbReference>
<feature type="domain" description="Bicarbonate transporter-like transmembrane" evidence="14">
    <location>
        <begin position="663"/>
        <end position="987"/>
    </location>
</feature>
<name>A0A672JXX2_SINGR</name>
<comment type="function">
    <text evidence="10">Sodium-independent anion exchanger which mediates the electroneutral exchange of chloride for bicarbonate ions across the cell membrane. May be involved in the regulation of intracellular pH, and the modulation of cardiac action potential.</text>
</comment>